<dbReference type="AlphaFoldDB" id="A0A5C5FKK2"/>
<protein>
    <submittedName>
        <fullName evidence="2">Uncharacterized protein</fullName>
    </submittedName>
</protein>
<reference evidence="2 3" key="1">
    <citation type="submission" date="2019-03" db="EMBL/GenBank/DDBJ databases">
        <title>Rhodosporidium diobovatum UCD-FST 08-225 genome sequencing, assembly, and annotation.</title>
        <authorList>
            <person name="Fakankun I.U."/>
            <person name="Fristensky B."/>
            <person name="Levin D.B."/>
        </authorList>
    </citation>
    <scope>NUCLEOTIDE SEQUENCE [LARGE SCALE GENOMIC DNA]</scope>
    <source>
        <strain evidence="2 3">UCD-FST 08-225</strain>
    </source>
</reference>
<evidence type="ECO:0000256" key="1">
    <source>
        <dbReference type="SAM" id="MobiDB-lite"/>
    </source>
</evidence>
<evidence type="ECO:0000313" key="2">
    <source>
        <dbReference type="EMBL" id="TNY17280.1"/>
    </source>
</evidence>
<keyword evidence="3" id="KW-1185">Reference proteome</keyword>
<accession>A0A5C5FKK2</accession>
<feature type="compositionally biased region" description="Polar residues" evidence="1">
    <location>
        <begin position="143"/>
        <end position="153"/>
    </location>
</feature>
<proteinExistence type="predicted"/>
<dbReference type="EMBL" id="SOZI01000220">
    <property type="protein sequence ID" value="TNY17280.1"/>
    <property type="molecule type" value="Genomic_DNA"/>
</dbReference>
<organism evidence="2 3">
    <name type="scientific">Rhodotorula diobovata</name>
    <dbReference type="NCBI Taxonomy" id="5288"/>
    <lineage>
        <taxon>Eukaryota</taxon>
        <taxon>Fungi</taxon>
        <taxon>Dikarya</taxon>
        <taxon>Basidiomycota</taxon>
        <taxon>Pucciniomycotina</taxon>
        <taxon>Microbotryomycetes</taxon>
        <taxon>Sporidiobolales</taxon>
        <taxon>Sporidiobolaceae</taxon>
        <taxon>Rhodotorula</taxon>
    </lineage>
</organism>
<evidence type="ECO:0000313" key="3">
    <source>
        <dbReference type="Proteomes" id="UP000311382"/>
    </source>
</evidence>
<feature type="region of interest" description="Disordered" evidence="1">
    <location>
        <begin position="112"/>
        <end position="153"/>
    </location>
</feature>
<sequence>MPRTCSRSRSSHATWAATNLCARSPTSPTIRPRRWLLCAEQPMRRCSLSRTGPPRTGPRTASACAGALAQAHRWDCARGASTLASTQTQCSLCETRWRTRRCRLCATSAGHSPPTRHSLRRGLSSPVVPLPPSGTRKRAFSVSRLSQAGVVQT</sequence>
<comment type="caution">
    <text evidence="2">The sequence shown here is derived from an EMBL/GenBank/DDBJ whole genome shotgun (WGS) entry which is preliminary data.</text>
</comment>
<dbReference type="Proteomes" id="UP000311382">
    <property type="component" value="Unassembled WGS sequence"/>
</dbReference>
<name>A0A5C5FKK2_9BASI</name>
<gene>
    <name evidence="2" type="ORF">DMC30DRAFT_131379</name>
</gene>